<evidence type="ECO:0000313" key="3">
    <source>
        <dbReference type="Proteomes" id="UP000272025"/>
    </source>
</evidence>
<keyword evidence="3" id="KW-1185">Reference proteome</keyword>
<protein>
    <submittedName>
        <fullName evidence="2">Uncharacterized protein</fullName>
    </submittedName>
</protein>
<keyword evidence="1" id="KW-0472">Membrane</keyword>
<organism evidence="2 3">
    <name type="scientific">Sodiomyces alkalinus (strain CBS 110278 / VKM F-3762 / F11)</name>
    <name type="common">Alkaliphilic filamentous fungus</name>
    <dbReference type="NCBI Taxonomy" id="1314773"/>
    <lineage>
        <taxon>Eukaryota</taxon>
        <taxon>Fungi</taxon>
        <taxon>Dikarya</taxon>
        <taxon>Ascomycota</taxon>
        <taxon>Pezizomycotina</taxon>
        <taxon>Sordariomycetes</taxon>
        <taxon>Hypocreomycetidae</taxon>
        <taxon>Glomerellales</taxon>
        <taxon>Plectosphaerellaceae</taxon>
        <taxon>Sodiomyces</taxon>
    </lineage>
</organism>
<feature type="transmembrane region" description="Helical" evidence="1">
    <location>
        <begin position="21"/>
        <end position="42"/>
    </location>
</feature>
<reference evidence="2 3" key="1">
    <citation type="journal article" date="2018" name="Mol. Ecol.">
        <title>The obligate alkalophilic soda-lake fungus Sodiomyces alkalinus has shifted to a protein diet.</title>
        <authorList>
            <person name="Grum-Grzhimaylo A.A."/>
            <person name="Falkoski D.L."/>
            <person name="van den Heuvel J."/>
            <person name="Valero-Jimenez C.A."/>
            <person name="Min B."/>
            <person name="Choi I.G."/>
            <person name="Lipzen A."/>
            <person name="Daum C.G."/>
            <person name="Aanen D.K."/>
            <person name="Tsang A."/>
            <person name="Henrissat B."/>
            <person name="Bilanenko E.N."/>
            <person name="de Vries R.P."/>
            <person name="van Kan J.A.L."/>
            <person name="Grigoriev I.V."/>
            <person name="Debets A.J.M."/>
        </authorList>
    </citation>
    <scope>NUCLEOTIDE SEQUENCE [LARGE SCALE GENOMIC DNA]</scope>
    <source>
        <strain evidence="2 3">F11</strain>
    </source>
</reference>
<dbReference type="RefSeq" id="XP_028466778.1">
    <property type="nucleotide sequence ID" value="XM_028606844.1"/>
</dbReference>
<accession>A0A3N2PWX0</accession>
<gene>
    <name evidence="2" type="ORF">SODALDRAFT_149690</name>
</gene>
<keyword evidence="1" id="KW-1133">Transmembrane helix</keyword>
<dbReference type="Proteomes" id="UP000272025">
    <property type="component" value="Unassembled WGS sequence"/>
</dbReference>
<evidence type="ECO:0000313" key="2">
    <source>
        <dbReference type="EMBL" id="ROT38972.1"/>
    </source>
</evidence>
<dbReference type="AlphaFoldDB" id="A0A3N2PWX0"/>
<evidence type="ECO:0000256" key="1">
    <source>
        <dbReference type="SAM" id="Phobius"/>
    </source>
</evidence>
<keyword evidence="1" id="KW-0812">Transmembrane</keyword>
<dbReference type="GeneID" id="39575322"/>
<proteinExistence type="predicted"/>
<sequence>MERRLMRSTAIEDHHGRSLFFVGYLLSVPAYLGVAGIFPTSLRCDFWPMVLAPSQQTDLRYKSQSFVGNSATSLLICMQFVV</sequence>
<dbReference type="EMBL" id="ML119054">
    <property type="protein sequence ID" value="ROT38972.1"/>
    <property type="molecule type" value="Genomic_DNA"/>
</dbReference>
<name>A0A3N2PWX0_SODAK</name>